<proteinExistence type="predicted"/>
<keyword evidence="3" id="KW-1185">Reference proteome</keyword>
<evidence type="ECO:0000313" key="3">
    <source>
        <dbReference type="Proteomes" id="UP000011115"/>
    </source>
</evidence>
<dbReference type="AlphaFoldDB" id="M1DUK0"/>
<protein>
    <submittedName>
        <fullName evidence="2">Uncharacterized protein</fullName>
    </submittedName>
</protein>
<dbReference type="EnsemblPlants" id="PGSC0003DMT400094645">
    <property type="protein sequence ID" value="PGSC0003DMT400094645"/>
    <property type="gene ID" value="PGSC0003DMG400044216"/>
</dbReference>
<feature type="region of interest" description="Disordered" evidence="1">
    <location>
        <begin position="60"/>
        <end position="80"/>
    </location>
</feature>
<dbReference type="Proteomes" id="UP000011115">
    <property type="component" value="Unassembled WGS sequence"/>
</dbReference>
<feature type="compositionally biased region" description="Polar residues" evidence="1">
    <location>
        <begin position="60"/>
        <end position="69"/>
    </location>
</feature>
<accession>M1DUK0</accession>
<reference evidence="3" key="1">
    <citation type="journal article" date="2011" name="Nature">
        <title>Genome sequence and analysis of the tuber crop potato.</title>
        <authorList>
            <consortium name="The Potato Genome Sequencing Consortium"/>
        </authorList>
    </citation>
    <scope>NUCLEOTIDE SEQUENCE [LARGE SCALE GENOMIC DNA]</scope>
    <source>
        <strain evidence="3">cv. DM1-3 516 R44</strain>
    </source>
</reference>
<dbReference type="InParanoid" id="M1DUK0"/>
<dbReference type="Gramene" id="PGSC0003DMT400094645">
    <property type="protein sequence ID" value="PGSC0003DMT400094645"/>
    <property type="gene ID" value="PGSC0003DMG400044216"/>
</dbReference>
<dbReference type="PaxDb" id="4113-PGSC0003DMT400094645"/>
<organism evidence="2 3">
    <name type="scientific">Solanum tuberosum</name>
    <name type="common">Potato</name>
    <dbReference type="NCBI Taxonomy" id="4113"/>
    <lineage>
        <taxon>Eukaryota</taxon>
        <taxon>Viridiplantae</taxon>
        <taxon>Streptophyta</taxon>
        <taxon>Embryophyta</taxon>
        <taxon>Tracheophyta</taxon>
        <taxon>Spermatophyta</taxon>
        <taxon>Magnoliopsida</taxon>
        <taxon>eudicotyledons</taxon>
        <taxon>Gunneridae</taxon>
        <taxon>Pentapetalae</taxon>
        <taxon>asterids</taxon>
        <taxon>lamiids</taxon>
        <taxon>Solanales</taxon>
        <taxon>Solanaceae</taxon>
        <taxon>Solanoideae</taxon>
        <taxon>Solaneae</taxon>
        <taxon>Solanum</taxon>
    </lineage>
</organism>
<name>M1DUK0_SOLTU</name>
<evidence type="ECO:0000256" key="1">
    <source>
        <dbReference type="SAM" id="MobiDB-lite"/>
    </source>
</evidence>
<evidence type="ECO:0000313" key="2">
    <source>
        <dbReference type="EnsemblPlants" id="PGSC0003DMT400094645"/>
    </source>
</evidence>
<reference evidence="2" key="2">
    <citation type="submission" date="2015-06" db="UniProtKB">
        <authorList>
            <consortium name="EnsemblPlants"/>
        </authorList>
    </citation>
    <scope>IDENTIFICATION</scope>
    <source>
        <strain evidence="2">DM1-3 516 R44</strain>
    </source>
</reference>
<dbReference type="HOGENOM" id="CLU_2150327_0_0_1"/>
<dbReference type="STRING" id="4113.M1DUK0"/>
<sequence length="112" mass="12604">MKKEIFEDVPSGDRVADIEEIKEEDLEQAVSETTCANDDLYKESIDEDVLEAKVYGQSSAISRSTNDSEQIMEADGESRDQIEEQNDIEVLETNDMIFESFEAAKISIDGMI</sequence>